<evidence type="ECO:0000256" key="2">
    <source>
        <dbReference type="ARBA" id="ARBA00023125"/>
    </source>
</evidence>
<evidence type="ECO:0000256" key="1">
    <source>
        <dbReference type="ARBA" id="ARBA00022553"/>
    </source>
</evidence>
<evidence type="ECO:0000259" key="4">
    <source>
        <dbReference type="PROSITE" id="PS50043"/>
    </source>
</evidence>
<organism evidence="6 7">
    <name type="scientific">Acidicapsa dinghuensis</name>
    <dbReference type="NCBI Taxonomy" id="2218256"/>
    <lineage>
        <taxon>Bacteria</taxon>
        <taxon>Pseudomonadati</taxon>
        <taxon>Acidobacteriota</taxon>
        <taxon>Terriglobia</taxon>
        <taxon>Terriglobales</taxon>
        <taxon>Acidobacteriaceae</taxon>
        <taxon>Acidicapsa</taxon>
    </lineage>
</organism>
<dbReference type="SUPFAM" id="SSF52172">
    <property type="entry name" value="CheY-like"/>
    <property type="match status" value="1"/>
</dbReference>
<feature type="modified residue" description="4-aspartylphosphate" evidence="3">
    <location>
        <position position="58"/>
    </location>
</feature>
<keyword evidence="1 3" id="KW-0597">Phosphoprotein</keyword>
<dbReference type="CDD" id="cd06170">
    <property type="entry name" value="LuxR_C_like"/>
    <property type="match status" value="1"/>
</dbReference>
<feature type="domain" description="Response regulatory" evidence="5">
    <location>
        <begin position="7"/>
        <end position="123"/>
    </location>
</feature>
<gene>
    <name evidence="6" type="ORF">ACFPT7_08970</name>
</gene>
<dbReference type="InterPro" id="IPR058245">
    <property type="entry name" value="NreC/VraR/RcsB-like_REC"/>
</dbReference>
<dbReference type="Pfam" id="PF00196">
    <property type="entry name" value="GerE"/>
    <property type="match status" value="1"/>
</dbReference>
<dbReference type="SMART" id="SM00421">
    <property type="entry name" value="HTH_LUXR"/>
    <property type="match status" value="1"/>
</dbReference>
<keyword evidence="2" id="KW-0238">DNA-binding</keyword>
<dbReference type="PROSITE" id="PS50110">
    <property type="entry name" value="RESPONSE_REGULATORY"/>
    <property type="match status" value="1"/>
</dbReference>
<accession>A0ABW1EDM9</accession>
<dbReference type="SUPFAM" id="SSF46894">
    <property type="entry name" value="C-terminal effector domain of the bipartite response regulators"/>
    <property type="match status" value="1"/>
</dbReference>
<evidence type="ECO:0000259" key="5">
    <source>
        <dbReference type="PROSITE" id="PS50110"/>
    </source>
</evidence>
<dbReference type="CDD" id="cd17535">
    <property type="entry name" value="REC_NarL-like"/>
    <property type="match status" value="1"/>
</dbReference>
<protein>
    <submittedName>
        <fullName evidence="6">Response regulator</fullName>
    </submittedName>
</protein>
<dbReference type="PRINTS" id="PR00038">
    <property type="entry name" value="HTHLUXR"/>
</dbReference>
<dbReference type="Proteomes" id="UP001596091">
    <property type="component" value="Unassembled WGS sequence"/>
</dbReference>
<evidence type="ECO:0000313" key="6">
    <source>
        <dbReference type="EMBL" id="MFC5862417.1"/>
    </source>
</evidence>
<dbReference type="InterPro" id="IPR016032">
    <property type="entry name" value="Sig_transdc_resp-reg_C-effctor"/>
</dbReference>
<dbReference type="Pfam" id="PF00072">
    <property type="entry name" value="Response_reg"/>
    <property type="match status" value="1"/>
</dbReference>
<keyword evidence="7" id="KW-1185">Reference proteome</keyword>
<reference evidence="7" key="1">
    <citation type="journal article" date="2019" name="Int. J. Syst. Evol. Microbiol.">
        <title>The Global Catalogue of Microorganisms (GCM) 10K type strain sequencing project: providing services to taxonomists for standard genome sequencing and annotation.</title>
        <authorList>
            <consortium name="The Broad Institute Genomics Platform"/>
            <consortium name="The Broad Institute Genome Sequencing Center for Infectious Disease"/>
            <person name="Wu L."/>
            <person name="Ma J."/>
        </authorList>
    </citation>
    <scope>NUCLEOTIDE SEQUENCE [LARGE SCALE GENOMIC DNA]</scope>
    <source>
        <strain evidence="7">JCM 4087</strain>
    </source>
</reference>
<evidence type="ECO:0000313" key="7">
    <source>
        <dbReference type="Proteomes" id="UP001596091"/>
    </source>
</evidence>
<dbReference type="InterPro" id="IPR011006">
    <property type="entry name" value="CheY-like_superfamily"/>
</dbReference>
<dbReference type="RefSeq" id="WP_263335641.1">
    <property type="nucleotide sequence ID" value="NZ_JAGSYH010000003.1"/>
</dbReference>
<dbReference type="InterPro" id="IPR001789">
    <property type="entry name" value="Sig_transdc_resp-reg_receiver"/>
</dbReference>
<dbReference type="PANTHER" id="PTHR43214">
    <property type="entry name" value="TWO-COMPONENT RESPONSE REGULATOR"/>
    <property type="match status" value="1"/>
</dbReference>
<dbReference type="PROSITE" id="PS00622">
    <property type="entry name" value="HTH_LUXR_1"/>
    <property type="match status" value="1"/>
</dbReference>
<dbReference type="Gene3D" id="3.40.50.2300">
    <property type="match status" value="1"/>
</dbReference>
<feature type="domain" description="HTH luxR-type" evidence="4">
    <location>
        <begin position="139"/>
        <end position="204"/>
    </location>
</feature>
<sequence>MKENAIRVLVVEDHQIVRQGLVALLSVADDVEVVGQASDGMEAVKEFEARQPDVTLMDLRLPKLSGVEAIQRIRSRYSNARFIVLTTYDGDEDIYRALQAGARAYLLKGMSVDVLLSTIKSVHAGKSIIPPAIAQKLAERMASEPLTQREQEVLEQIVRGKSNKEIGSELGVSEATVKTHINNLLGKLGVEDRTQAATAAIQRGLVQLDPKGGIRL</sequence>
<dbReference type="PANTHER" id="PTHR43214:SF43">
    <property type="entry name" value="TWO-COMPONENT RESPONSE REGULATOR"/>
    <property type="match status" value="1"/>
</dbReference>
<dbReference type="InterPro" id="IPR039420">
    <property type="entry name" value="WalR-like"/>
</dbReference>
<evidence type="ECO:0000256" key="3">
    <source>
        <dbReference type="PROSITE-ProRule" id="PRU00169"/>
    </source>
</evidence>
<dbReference type="InterPro" id="IPR000792">
    <property type="entry name" value="Tscrpt_reg_LuxR_C"/>
</dbReference>
<comment type="caution">
    <text evidence="6">The sequence shown here is derived from an EMBL/GenBank/DDBJ whole genome shotgun (WGS) entry which is preliminary data.</text>
</comment>
<dbReference type="SMART" id="SM00448">
    <property type="entry name" value="REC"/>
    <property type="match status" value="1"/>
</dbReference>
<proteinExistence type="predicted"/>
<name>A0ABW1EDM9_9BACT</name>
<dbReference type="EMBL" id="JBHSPH010000002">
    <property type="protein sequence ID" value="MFC5862417.1"/>
    <property type="molecule type" value="Genomic_DNA"/>
</dbReference>
<dbReference type="PROSITE" id="PS50043">
    <property type="entry name" value="HTH_LUXR_2"/>
    <property type="match status" value="1"/>
</dbReference>